<feature type="region of interest" description="Disordered" evidence="1">
    <location>
        <begin position="231"/>
        <end position="250"/>
    </location>
</feature>
<gene>
    <name evidence="2" type="ORF">DUU06_26760</name>
</gene>
<comment type="caution">
    <text evidence="2">The sequence shown here is derived from an EMBL/GenBank/DDBJ whole genome shotgun (WGS) entry which is preliminary data.</text>
</comment>
<feature type="compositionally biased region" description="Polar residues" evidence="1">
    <location>
        <begin position="234"/>
        <end position="246"/>
    </location>
</feature>
<reference evidence="2" key="1">
    <citation type="submission" date="2018-07" db="EMBL/GenBank/DDBJ databases">
        <authorList>
            <person name="Ashton P.M."/>
            <person name="Dallman T."/>
            <person name="Nair S."/>
            <person name="De Pinna E."/>
            <person name="Peters T."/>
            <person name="Grant K."/>
        </authorList>
    </citation>
    <scope>NUCLEOTIDE SEQUENCE</scope>
    <source>
        <strain evidence="2">245081</strain>
    </source>
</reference>
<feature type="non-terminal residue" evidence="2">
    <location>
        <position position="1"/>
    </location>
</feature>
<dbReference type="AlphaFoldDB" id="A0A5V0BH56"/>
<feature type="region of interest" description="Disordered" evidence="1">
    <location>
        <begin position="56"/>
        <end position="86"/>
    </location>
</feature>
<evidence type="ECO:0000313" key="2">
    <source>
        <dbReference type="EMBL" id="EBS5461110.1"/>
    </source>
</evidence>
<organism evidence="2">
    <name type="scientific">Salmonella enteritidis</name>
    <dbReference type="NCBI Taxonomy" id="149539"/>
    <lineage>
        <taxon>Bacteria</taxon>
        <taxon>Pseudomonadati</taxon>
        <taxon>Pseudomonadota</taxon>
        <taxon>Gammaproteobacteria</taxon>
        <taxon>Enterobacterales</taxon>
        <taxon>Enterobacteriaceae</taxon>
        <taxon>Salmonella</taxon>
    </lineage>
</organism>
<name>A0A5V0BH56_SALEN</name>
<feature type="compositionally biased region" description="Polar residues" evidence="1">
    <location>
        <begin position="286"/>
        <end position="302"/>
    </location>
</feature>
<evidence type="ECO:0000256" key="1">
    <source>
        <dbReference type="SAM" id="MobiDB-lite"/>
    </source>
</evidence>
<feature type="compositionally biased region" description="Basic and acidic residues" evidence="1">
    <location>
        <begin position="324"/>
        <end position="341"/>
    </location>
</feature>
<feature type="compositionally biased region" description="Basic and acidic residues" evidence="1">
    <location>
        <begin position="61"/>
        <end position="70"/>
    </location>
</feature>
<sequence length="341" mass="37521">AVESYAKAHNISNEQATQELASTSSKFAYGAYGDAHAGWSFEPEFMGVGGGAGFKGGIKGSLDRSDDDSHSASSGSRAVQDARHDIDARSMKDFKEASDYFTNHKVSKSGSHTDNNADSRVDQLSSALNSAKQSYDQYTTNITRSHEYAEMASRTESMSGQMSEDLSQQFAQYVMKHAPQDAEAILTNTSSPEVAAQRRAMAWTFVQEQVQPGVDNAWSEARNDSGTGMGTVSAGGNQQHQGTIEQRTQDSHIRNDVKHQVDNMVTEYRGDISDTQNNIRGKESAVSRQYSELQNNHNQEGATQHKKYNDEVESQKILPSISEEDAKKMIKNTKERMKGPL</sequence>
<protein>
    <submittedName>
        <fullName evidence="2">Conjugal transfer protein TraG</fullName>
    </submittedName>
</protein>
<accession>A0A5V0BH56</accession>
<feature type="region of interest" description="Disordered" evidence="1">
    <location>
        <begin position="284"/>
        <end position="341"/>
    </location>
</feature>
<dbReference type="EMBL" id="AAGVVM010000127">
    <property type="protein sequence ID" value="EBS5461110.1"/>
    <property type="molecule type" value="Genomic_DNA"/>
</dbReference>
<proteinExistence type="predicted"/>